<protein>
    <submittedName>
        <fullName evidence="1">Uncharacterized protein</fullName>
    </submittedName>
</protein>
<dbReference type="AlphaFoldDB" id="A0A2S5ZEP9"/>
<comment type="caution">
    <text evidence="1">The sequence shown here is derived from an EMBL/GenBank/DDBJ whole genome shotgun (WGS) entry which is preliminary data.</text>
</comment>
<keyword evidence="2" id="KW-1185">Reference proteome</keyword>
<proteinExistence type="predicted"/>
<dbReference type="OrthoDB" id="258935at2"/>
<evidence type="ECO:0000313" key="2">
    <source>
        <dbReference type="Proteomes" id="UP000239917"/>
    </source>
</evidence>
<reference evidence="1 2" key="1">
    <citation type="submission" date="2018-01" db="EMBL/GenBank/DDBJ databases">
        <title>Complete genome sequences of the type strains of Marinobacter flavimaris and Marinobacter maroccanus.</title>
        <authorList>
            <person name="Palau M."/>
            <person name="Boujida N."/>
            <person name="Manresa A."/>
            <person name="Minana-Galbis D."/>
        </authorList>
    </citation>
    <scope>NUCLEOTIDE SEQUENCE [LARGE SCALE GENOMIC DNA]</scope>
    <source>
        <strain evidence="1 2">N4</strain>
    </source>
</reference>
<evidence type="ECO:0000313" key="1">
    <source>
        <dbReference type="EMBL" id="PPI85856.1"/>
    </source>
</evidence>
<sequence>MPGGLIPVEHWRVPETSVRRSLKDSFRHALAQIGAGVVTDKETFESLDNLPELSVEQLESFAPRPDFLELAGTLSGALEESMSNDLVCHGVTLLVAPPFSGIRPTLECFPQIESQHNGGAKQWSLIVPPENLLLDDQGAREWWDRQDLSRPWVIPELADFWLRHLSGLTLVRELLRRVAAGGLAPGVIGCSSWCWQFWSSYLDDAPFAPVTTSPMGAAELGAWFESLAGGGSNKLIIARMADDGLWVLPMADESDWKKRKHSGFLRDLASVARGNPGVALAIWRRALRVRPEEETDTKESGEVSGNSGGVARVWVVPFDQLGLPTVPQSKGDNIGLLLHALLLHDGLDISSLQLVTGVAEHEMGFVLARLARLELIEFEATDASWRITAHGYPSIRRHLQSWGFPVDAF</sequence>
<dbReference type="EMBL" id="PSSX01000001">
    <property type="protein sequence ID" value="PPI85856.1"/>
    <property type="molecule type" value="Genomic_DNA"/>
</dbReference>
<dbReference type="Proteomes" id="UP000239917">
    <property type="component" value="Unassembled WGS sequence"/>
</dbReference>
<name>A0A2S5ZEP9_9GAMM</name>
<accession>A0A2S5ZEP9</accession>
<gene>
    <name evidence="1" type="ORF">KEHDKFFH_00615</name>
</gene>
<organism evidence="1 2">
    <name type="scientific">Marinobacter maroccanus</name>
    <dbReference type="NCBI Taxonomy" id="2055143"/>
    <lineage>
        <taxon>Bacteria</taxon>
        <taxon>Pseudomonadati</taxon>
        <taxon>Pseudomonadota</taxon>
        <taxon>Gammaproteobacteria</taxon>
        <taxon>Pseudomonadales</taxon>
        <taxon>Marinobacteraceae</taxon>
        <taxon>Marinobacter</taxon>
    </lineage>
</organism>